<evidence type="ECO:0000256" key="6">
    <source>
        <dbReference type="SAM" id="Phobius"/>
    </source>
</evidence>
<dbReference type="KEGG" id="pch:EY04_08085"/>
<gene>
    <name evidence="9" type="primary">eamB_3</name>
    <name evidence="7" type="ORF">F2A38_07890</name>
    <name evidence="8" type="ORF">HLB40_08390</name>
    <name evidence="9" type="ORF">NCTC7357_05493</name>
</gene>
<evidence type="ECO:0000256" key="5">
    <source>
        <dbReference type="ARBA" id="ARBA00023136"/>
    </source>
</evidence>
<dbReference type="AlphaFoldDB" id="A0A3G7HTZ4"/>
<reference evidence="7 11" key="2">
    <citation type="submission" date="2019-09" db="EMBL/GenBank/DDBJ databases">
        <authorList>
            <person name="Vacheron J."/>
            <person name="Dubost A."/>
            <person name="Prigent-Combaret C."/>
            <person name="Muller D."/>
        </authorList>
    </citation>
    <scope>NUCLEOTIDE SEQUENCE [LARGE SCALE GENOMIC DNA]</scope>
    <source>
        <strain evidence="7 11">JV497</strain>
    </source>
</reference>
<dbReference type="GO" id="GO:0015171">
    <property type="term" value="F:amino acid transmembrane transporter activity"/>
    <property type="evidence" value="ECO:0007669"/>
    <property type="project" value="TreeGrafter"/>
</dbReference>
<dbReference type="GO" id="GO:0005886">
    <property type="term" value="C:plasma membrane"/>
    <property type="evidence" value="ECO:0007669"/>
    <property type="project" value="UniProtKB-SubCell"/>
</dbReference>
<reference evidence="8 12" key="3">
    <citation type="submission" date="2020-09" db="EMBL/GenBank/DDBJ databases">
        <title>The Genome Sequence of Pseudomonas chlororaphis strain Qlu-1 - A phenazine-derivative-producing strain.</title>
        <authorList>
            <person name="Li L."/>
            <person name="Liu K."/>
        </authorList>
    </citation>
    <scope>NUCLEOTIDE SEQUENCE [LARGE SCALE GENOMIC DNA]</scope>
    <source>
        <strain evidence="12">qlu-1</strain>
        <strain evidence="8">Qlu-1</strain>
    </source>
</reference>
<dbReference type="Proteomes" id="UP000516316">
    <property type="component" value="Chromosome"/>
</dbReference>
<dbReference type="PANTHER" id="PTHR30086:SF20">
    <property type="entry name" value="ARGININE EXPORTER PROTEIN ARGO-RELATED"/>
    <property type="match status" value="1"/>
</dbReference>
<comment type="subcellular location">
    <subcellularLocation>
        <location evidence="1">Cell membrane</location>
        <topology evidence="1">Multi-pass membrane protein</topology>
    </subcellularLocation>
</comment>
<dbReference type="Pfam" id="PF01810">
    <property type="entry name" value="LysE"/>
    <property type="match status" value="1"/>
</dbReference>
<feature type="transmembrane region" description="Helical" evidence="6">
    <location>
        <begin position="182"/>
        <end position="199"/>
    </location>
</feature>
<evidence type="ECO:0000313" key="7">
    <source>
        <dbReference type="EMBL" id="KAA5843209.1"/>
    </source>
</evidence>
<dbReference type="Proteomes" id="UP000323924">
    <property type="component" value="Unassembled WGS sequence"/>
</dbReference>
<dbReference type="RefSeq" id="WP_009042782.1">
    <property type="nucleotide sequence ID" value="NZ_CATKQY010000001.1"/>
</dbReference>
<dbReference type="Proteomes" id="UP000277437">
    <property type="component" value="Chromosome"/>
</dbReference>
<keyword evidence="5 6" id="KW-0472">Membrane</keyword>
<dbReference type="InterPro" id="IPR001123">
    <property type="entry name" value="LeuE-type"/>
</dbReference>
<feature type="transmembrane region" description="Helical" evidence="6">
    <location>
        <begin position="141"/>
        <end position="170"/>
    </location>
</feature>
<feature type="transmembrane region" description="Helical" evidence="6">
    <location>
        <begin position="76"/>
        <end position="93"/>
    </location>
</feature>
<accession>A0A3G7HTZ4</accession>
<protein>
    <submittedName>
        <fullName evidence="9">Amino acid transporter</fullName>
    </submittedName>
    <submittedName>
        <fullName evidence="8">LysE family translocator</fullName>
    </submittedName>
</protein>
<keyword evidence="3 6" id="KW-0812">Transmembrane</keyword>
<dbReference type="EMBL" id="CP061079">
    <property type="protein sequence ID" value="QNR49518.1"/>
    <property type="molecule type" value="Genomic_DNA"/>
</dbReference>
<keyword evidence="4 6" id="KW-1133">Transmembrane helix</keyword>
<evidence type="ECO:0000313" key="11">
    <source>
        <dbReference type="Proteomes" id="UP000323924"/>
    </source>
</evidence>
<dbReference type="EMBL" id="LR134334">
    <property type="protein sequence ID" value="VEF77112.1"/>
    <property type="molecule type" value="Genomic_DNA"/>
</dbReference>
<evidence type="ECO:0000313" key="9">
    <source>
        <dbReference type="EMBL" id="VEF77112.1"/>
    </source>
</evidence>
<dbReference type="EMBL" id="VWPC01000007">
    <property type="protein sequence ID" value="KAA5843209.1"/>
    <property type="molecule type" value="Genomic_DNA"/>
</dbReference>
<evidence type="ECO:0000256" key="4">
    <source>
        <dbReference type="ARBA" id="ARBA00022989"/>
    </source>
</evidence>
<evidence type="ECO:0000313" key="8">
    <source>
        <dbReference type="EMBL" id="QNR49518.1"/>
    </source>
</evidence>
<name>A0A3G7HTZ4_9PSED</name>
<evidence type="ECO:0000256" key="1">
    <source>
        <dbReference type="ARBA" id="ARBA00004651"/>
    </source>
</evidence>
<evidence type="ECO:0000256" key="2">
    <source>
        <dbReference type="ARBA" id="ARBA00022475"/>
    </source>
</evidence>
<evidence type="ECO:0000313" key="10">
    <source>
        <dbReference type="Proteomes" id="UP000277437"/>
    </source>
</evidence>
<organism evidence="8 12">
    <name type="scientific">Pseudomonas chlororaphis</name>
    <dbReference type="NCBI Taxonomy" id="587753"/>
    <lineage>
        <taxon>Bacteria</taxon>
        <taxon>Pseudomonadati</taxon>
        <taxon>Pseudomonadota</taxon>
        <taxon>Gammaproteobacteria</taxon>
        <taxon>Pseudomonadales</taxon>
        <taxon>Pseudomonadaceae</taxon>
        <taxon>Pseudomonas</taxon>
    </lineage>
</organism>
<evidence type="ECO:0000256" key="3">
    <source>
        <dbReference type="ARBA" id="ARBA00022692"/>
    </source>
</evidence>
<sequence length="201" mass="21756">MPLSIDLLLAFALFAFVTSVTPGPNNTMLLASGVNFGFRRTVPHILGISSGFLVLVLAVGLGLGAVFEAYPVLYKVLRYVGAAYLLYLAWNIARSGPVSQEVDGKGRPLGFWGAAAFQWVNPKAWVMALGAISTYTPLQGYFFNVVVIASLFALINAPSVGVWAGFGSVLRNVLRDPRWLRLFNYGMALLLVISLFPLLQA</sequence>
<proteinExistence type="predicted"/>
<dbReference type="GO" id="GO:0033228">
    <property type="term" value="P:cysteine export across plasma membrane"/>
    <property type="evidence" value="ECO:0007669"/>
    <property type="project" value="TreeGrafter"/>
</dbReference>
<feature type="transmembrane region" description="Helical" evidence="6">
    <location>
        <begin position="46"/>
        <end position="67"/>
    </location>
</feature>
<reference evidence="9 10" key="1">
    <citation type="submission" date="2018-12" db="EMBL/GenBank/DDBJ databases">
        <authorList>
            <consortium name="Pathogen Informatics"/>
        </authorList>
    </citation>
    <scope>NUCLEOTIDE SEQUENCE [LARGE SCALE GENOMIC DNA]</scope>
    <source>
        <strain evidence="9 10">NCTC7357</strain>
    </source>
</reference>
<keyword evidence="2" id="KW-1003">Cell membrane</keyword>
<evidence type="ECO:0000313" key="12">
    <source>
        <dbReference type="Proteomes" id="UP000516316"/>
    </source>
</evidence>
<dbReference type="PANTHER" id="PTHR30086">
    <property type="entry name" value="ARGININE EXPORTER PROTEIN ARGO"/>
    <property type="match status" value="1"/>
</dbReference>